<comment type="caution">
    <text evidence="1">The sequence shown here is derived from an EMBL/GenBank/DDBJ whole genome shotgun (WGS) entry which is preliminary data.</text>
</comment>
<evidence type="ECO:0000313" key="1">
    <source>
        <dbReference type="EMBL" id="NUT81776.1"/>
    </source>
</evidence>
<gene>
    <name evidence="1" type="ORF">HNO85_12570</name>
</gene>
<protein>
    <submittedName>
        <fullName evidence="1">Uncharacterized protein</fullName>
    </submittedName>
</protein>
<sequence>MEMWELAKRILASANEGQSFTPSLAGSAYRRHLESLGERELPPVEDFHNWAETLAAQMEFVGLIEKAPASGHGPAILDMMRKTEFGRELYSALQGHNVVLLFQSMQATIDAAEIRRILHQLDS</sequence>
<proteinExistence type="predicted"/>
<dbReference type="EMBL" id="JABFMS010000018">
    <property type="protein sequence ID" value="NUT81776.1"/>
    <property type="molecule type" value="Genomic_DNA"/>
</dbReference>
<reference evidence="1 2" key="1">
    <citation type="journal article" date="2020" name="Front. Plant Sci.">
        <title>Isolation of Rhizosphere Bacteria That Improve Quality and Water Stress Tolerance in Greenhouse Ornamentals.</title>
        <authorList>
            <person name="Nordstedt N.P."/>
            <person name="Jones M.L."/>
        </authorList>
    </citation>
    <scope>NUCLEOTIDE SEQUENCE [LARGE SCALE GENOMIC DNA]</scope>
    <source>
        <strain evidence="1 2">C2F7</strain>
    </source>
</reference>
<dbReference type="Proteomes" id="UP000562723">
    <property type="component" value="Unassembled WGS sequence"/>
</dbReference>
<evidence type="ECO:0000313" key="2">
    <source>
        <dbReference type="Proteomes" id="UP000562723"/>
    </source>
</evidence>
<dbReference type="RefSeq" id="WP_175360259.1">
    <property type="nucleotide sequence ID" value="NZ_JABFMS010000018.1"/>
</dbReference>
<organism evidence="1 2">
    <name type="scientific">Pseudomonas brassicacearum</name>
    <dbReference type="NCBI Taxonomy" id="930166"/>
    <lineage>
        <taxon>Bacteria</taxon>
        <taxon>Pseudomonadati</taxon>
        <taxon>Pseudomonadota</taxon>
        <taxon>Gammaproteobacteria</taxon>
        <taxon>Pseudomonadales</taxon>
        <taxon>Pseudomonadaceae</taxon>
        <taxon>Pseudomonas</taxon>
    </lineage>
</organism>
<dbReference type="AlphaFoldDB" id="A0AAJ3FWE6"/>
<accession>A0AAJ3FWE6</accession>
<name>A0AAJ3FWE6_9PSED</name>